<dbReference type="InterPro" id="IPR001796">
    <property type="entry name" value="DHFR_dom"/>
</dbReference>
<dbReference type="PANTHER" id="PTHR38011">
    <property type="entry name" value="DIHYDROFOLATE REDUCTASE FAMILY PROTEIN (AFU_ORTHOLOGUE AFUA_8G06820)"/>
    <property type="match status" value="1"/>
</dbReference>
<dbReference type="InterPro" id="IPR050765">
    <property type="entry name" value="Riboflavin_Biosynth_HTPR"/>
</dbReference>
<evidence type="ECO:0000259" key="1">
    <source>
        <dbReference type="PROSITE" id="PS51330"/>
    </source>
</evidence>
<dbReference type="GO" id="GO:0046654">
    <property type="term" value="P:tetrahydrofolate biosynthetic process"/>
    <property type="evidence" value="ECO:0007669"/>
    <property type="project" value="InterPro"/>
</dbReference>
<organism evidence="2 3">
    <name type="scientific">Candidatus Dojkabacteria bacterium</name>
    <dbReference type="NCBI Taxonomy" id="2099670"/>
    <lineage>
        <taxon>Bacteria</taxon>
        <taxon>Candidatus Dojkabacteria</taxon>
    </lineage>
</organism>
<dbReference type="CDD" id="cd00209">
    <property type="entry name" value="DHFR"/>
    <property type="match status" value="1"/>
</dbReference>
<dbReference type="PANTHER" id="PTHR38011:SF11">
    <property type="entry name" value="2,5-DIAMINO-6-RIBOSYLAMINO-4(3H)-PYRIMIDINONE 5'-PHOSPHATE REDUCTASE"/>
    <property type="match status" value="1"/>
</dbReference>
<dbReference type="GO" id="GO:0008703">
    <property type="term" value="F:5-amino-6-(5-phosphoribosylamino)uracil reductase activity"/>
    <property type="evidence" value="ECO:0007669"/>
    <property type="project" value="InterPro"/>
</dbReference>
<dbReference type="InterPro" id="IPR002734">
    <property type="entry name" value="RibDG_C"/>
</dbReference>
<proteinExistence type="predicted"/>
<dbReference type="AlphaFoldDB" id="A0A955I7C2"/>
<sequence length="174" mass="19186">MIITLIMVSSLDGVIAKDSNHNAFEWTSPEDKKHFQSLSKEIGVVVMGGNTFKASGRKNYPGRIAYVLTHNPENYEMGEDVHSLSGTPQSVASELRGKGHEHVALIGGAQVNRDFLLAGLVDEIYLTIEPVIFGKGLHLFEEEDLNIKLELLESKKLNDNGTILLHYKVLNGSN</sequence>
<name>A0A955I7C2_9BACT</name>
<dbReference type="PROSITE" id="PS51330">
    <property type="entry name" value="DHFR_2"/>
    <property type="match status" value="1"/>
</dbReference>
<reference evidence="2" key="2">
    <citation type="journal article" date="2021" name="Microbiome">
        <title>Successional dynamics and alternative stable states in a saline activated sludge microbial community over 9 years.</title>
        <authorList>
            <person name="Wang Y."/>
            <person name="Ye J."/>
            <person name="Ju F."/>
            <person name="Liu L."/>
            <person name="Boyd J.A."/>
            <person name="Deng Y."/>
            <person name="Parks D.H."/>
            <person name="Jiang X."/>
            <person name="Yin X."/>
            <person name="Woodcroft B.J."/>
            <person name="Tyson G.W."/>
            <person name="Hugenholtz P."/>
            <person name="Polz M.F."/>
            <person name="Zhang T."/>
        </authorList>
    </citation>
    <scope>NUCLEOTIDE SEQUENCE</scope>
    <source>
        <strain evidence="2">HKST-UBA15</strain>
    </source>
</reference>
<dbReference type="Proteomes" id="UP000745577">
    <property type="component" value="Unassembled WGS sequence"/>
</dbReference>
<protein>
    <submittedName>
        <fullName evidence="2">Dihydrofolate reductase</fullName>
    </submittedName>
</protein>
<accession>A0A955I7C2</accession>
<gene>
    <name evidence="2" type="ORF">KC675_04265</name>
</gene>
<evidence type="ECO:0000313" key="2">
    <source>
        <dbReference type="EMBL" id="MCA9380365.1"/>
    </source>
</evidence>
<dbReference type="InterPro" id="IPR024072">
    <property type="entry name" value="DHFR-like_dom_sf"/>
</dbReference>
<feature type="domain" description="DHFR" evidence="1">
    <location>
        <begin position="2"/>
        <end position="174"/>
    </location>
</feature>
<dbReference type="GO" id="GO:0004146">
    <property type="term" value="F:dihydrofolate reductase activity"/>
    <property type="evidence" value="ECO:0007669"/>
    <property type="project" value="InterPro"/>
</dbReference>
<reference evidence="2" key="1">
    <citation type="submission" date="2020-04" db="EMBL/GenBank/DDBJ databases">
        <authorList>
            <person name="Zhang T."/>
        </authorList>
    </citation>
    <scope>NUCLEOTIDE SEQUENCE</scope>
    <source>
        <strain evidence="2">HKST-UBA15</strain>
    </source>
</reference>
<dbReference type="GO" id="GO:0009231">
    <property type="term" value="P:riboflavin biosynthetic process"/>
    <property type="evidence" value="ECO:0007669"/>
    <property type="project" value="InterPro"/>
</dbReference>
<dbReference type="SUPFAM" id="SSF53597">
    <property type="entry name" value="Dihydrofolate reductase-like"/>
    <property type="match status" value="1"/>
</dbReference>
<evidence type="ECO:0000313" key="3">
    <source>
        <dbReference type="Proteomes" id="UP000745577"/>
    </source>
</evidence>
<comment type="caution">
    <text evidence="2">The sequence shown here is derived from an EMBL/GenBank/DDBJ whole genome shotgun (WGS) entry which is preliminary data.</text>
</comment>
<dbReference type="Pfam" id="PF01872">
    <property type="entry name" value="RibD_C"/>
    <property type="match status" value="1"/>
</dbReference>
<dbReference type="Gene3D" id="3.40.430.10">
    <property type="entry name" value="Dihydrofolate Reductase, subunit A"/>
    <property type="match status" value="1"/>
</dbReference>
<dbReference type="EMBL" id="JAGQLL010000053">
    <property type="protein sequence ID" value="MCA9380365.1"/>
    <property type="molecule type" value="Genomic_DNA"/>
</dbReference>